<keyword evidence="2" id="KW-1185">Reference proteome</keyword>
<accession>A0A9D3WI97</accession>
<dbReference type="AlphaFoldDB" id="A0A9D3WI97"/>
<dbReference type="EMBL" id="JAIQCV010000001">
    <property type="protein sequence ID" value="KAH1128788.1"/>
    <property type="molecule type" value="Genomic_DNA"/>
</dbReference>
<dbReference type="Gene3D" id="3.40.50.2000">
    <property type="entry name" value="Glycogen Phosphorylase B"/>
    <property type="match status" value="1"/>
</dbReference>
<comment type="caution">
    <text evidence="1">The sequence shown here is derived from an EMBL/GenBank/DDBJ whole genome shotgun (WGS) entry which is preliminary data.</text>
</comment>
<sequence>MQETIVLYPSLGLGHVVSMVELGKLILHHYNNRYSITILLTTGLWDTPTIISYINSVSQAFPSISFFRFPSISIDPSQNCSGSAIAFHFIRLHAPNASILFNKSPNLIKSPRLSLIFSALRLYLWEKILTSTSLPLVLLPLLLSFKSQSLINKPLEEASKICPTRSSILRVCHR</sequence>
<dbReference type="OrthoDB" id="5835829at2759"/>
<dbReference type="SUPFAM" id="SSF53756">
    <property type="entry name" value="UDP-Glycosyltransferase/glycogen phosphorylase"/>
    <property type="match status" value="1"/>
</dbReference>
<evidence type="ECO:0000313" key="1">
    <source>
        <dbReference type="EMBL" id="KAH1128788.1"/>
    </source>
</evidence>
<gene>
    <name evidence="1" type="ORF">J1N35_000166</name>
</gene>
<name>A0A9D3WI97_9ROSI</name>
<evidence type="ECO:0000313" key="2">
    <source>
        <dbReference type="Proteomes" id="UP000828251"/>
    </source>
</evidence>
<reference evidence="1 2" key="1">
    <citation type="journal article" date="2021" name="Plant Biotechnol. J.">
        <title>Multi-omics assisted identification of the key and species-specific regulatory components of drought-tolerant mechanisms in Gossypium stocksii.</title>
        <authorList>
            <person name="Yu D."/>
            <person name="Ke L."/>
            <person name="Zhang D."/>
            <person name="Wu Y."/>
            <person name="Sun Y."/>
            <person name="Mei J."/>
            <person name="Sun J."/>
            <person name="Sun Y."/>
        </authorList>
    </citation>
    <scope>NUCLEOTIDE SEQUENCE [LARGE SCALE GENOMIC DNA]</scope>
    <source>
        <strain evidence="2">cv. E1</strain>
        <tissue evidence="1">Leaf</tissue>
    </source>
</reference>
<protein>
    <submittedName>
        <fullName evidence="1">Uncharacterized protein</fullName>
    </submittedName>
</protein>
<organism evidence="1 2">
    <name type="scientific">Gossypium stocksii</name>
    <dbReference type="NCBI Taxonomy" id="47602"/>
    <lineage>
        <taxon>Eukaryota</taxon>
        <taxon>Viridiplantae</taxon>
        <taxon>Streptophyta</taxon>
        <taxon>Embryophyta</taxon>
        <taxon>Tracheophyta</taxon>
        <taxon>Spermatophyta</taxon>
        <taxon>Magnoliopsida</taxon>
        <taxon>eudicotyledons</taxon>
        <taxon>Gunneridae</taxon>
        <taxon>Pentapetalae</taxon>
        <taxon>rosids</taxon>
        <taxon>malvids</taxon>
        <taxon>Malvales</taxon>
        <taxon>Malvaceae</taxon>
        <taxon>Malvoideae</taxon>
        <taxon>Gossypium</taxon>
    </lineage>
</organism>
<dbReference type="Proteomes" id="UP000828251">
    <property type="component" value="Unassembled WGS sequence"/>
</dbReference>
<proteinExistence type="predicted"/>